<reference evidence="1" key="1">
    <citation type="submission" date="2022-10" db="EMBL/GenBank/DDBJ databases">
        <title>Genome Sequence of Xylaria curta.</title>
        <authorList>
            <person name="Buettner E."/>
        </authorList>
    </citation>
    <scope>NUCLEOTIDE SEQUENCE</scope>
    <source>
        <strain evidence="1">Babe10</strain>
    </source>
</reference>
<evidence type="ECO:0000313" key="2">
    <source>
        <dbReference type="Proteomes" id="UP001143856"/>
    </source>
</evidence>
<keyword evidence="2" id="KW-1185">Reference proteome</keyword>
<evidence type="ECO:0000313" key="1">
    <source>
        <dbReference type="EMBL" id="KAJ2985866.1"/>
    </source>
</evidence>
<gene>
    <name evidence="1" type="ORF">NUW58_g5307</name>
</gene>
<protein>
    <submittedName>
        <fullName evidence="1">Uncharacterized protein</fullName>
    </submittedName>
</protein>
<dbReference type="EMBL" id="JAPDGR010001036">
    <property type="protein sequence ID" value="KAJ2985866.1"/>
    <property type="molecule type" value="Genomic_DNA"/>
</dbReference>
<dbReference type="Proteomes" id="UP001143856">
    <property type="component" value="Unassembled WGS sequence"/>
</dbReference>
<comment type="caution">
    <text evidence="1">The sequence shown here is derived from an EMBL/GenBank/DDBJ whole genome shotgun (WGS) entry which is preliminary data.</text>
</comment>
<organism evidence="1 2">
    <name type="scientific">Xylaria curta</name>
    <dbReference type="NCBI Taxonomy" id="42375"/>
    <lineage>
        <taxon>Eukaryota</taxon>
        <taxon>Fungi</taxon>
        <taxon>Dikarya</taxon>
        <taxon>Ascomycota</taxon>
        <taxon>Pezizomycotina</taxon>
        <taxon>Sordariomycetes</taxon>
        <taxon>Xylariomycetidae</taxon>
        <taxon>Xylariales</taxon>
        <taxon>Xylariaceae</taxon>
        <taxon>Xylaria</taxon>
    </lineage>
</organism>
<sequence>MTFEYLTQQMIPGPPNNNHGSDDLSISYADASSLDDSNGLRFKLDKSWRRMVGFYSSLALTNATDKLLAIGALAEYVMTTRQGESYLAGLWSRSLHADLLWRSTNPGSGRSDDWIAPTWSWASVRSAVRFEIDIEGPVTAVADVIDVSCSYVDNNPFGLAERGGHLALRGRVMPCELRKTVGRRETEYFIDHPDLGLNIQVYRDSEDEPTTASGRARAQSGDEPRVSVHLLQVAETCQYPVPLCIALQRAATDDGVLQRWGYVEPPLPRLHKLHDRDTFNQWFTKWSVEETCVIE</sequence>
<accession>A0ACC1P2Z8</accession>
<name>A0ACC1P2Z8_9PEZI</name>
<proteinExistence type="predicted"/>